<dbReference type="GeneID" id="64980281"/>
<evidence type="ECO:0000313" key="1">
    <source>
        <dbReference type="EMBL" id="BCS30284.1"/>
    </source>
</evidence>
<dbReference type="KEGG" id="apuu:APUU_80587A"/>
<reference evidence="1" key="2">
    <citation type="submission" date="2021-02" db="EMBL/GenBank/DDBJ databases">
        <title>Aspergillus puulaauensis MK2 genome sequence.</title>
        <authorList>
            <person name="Futagami T."/>
            <person name="Mori K."/>
            <person name="Kadooka C."/>
            <person name="Tanaka T."/>
        </authorList>
    </citation>
    <scope>NUCLEOTIDE SEQUENCE</scope>
    <source>
        <strain evidence="1">MK2</strain>
    </source>
</reference>
<dbReference type="RefSeq" id="XP_041562470.1">
    <property type="nucleotide sequence ID" value="XM_041696885.1"/>
</dbReference>
<protein>
    <submittedName>
        <fullName evidence="1">Uncharacterized protein</fullName>
    </submittedName>
</protein>
<keyword evidence="2" id="KW-1185">Reference proteome</keyword>
<reference evidence="1" key="1">
    <citation type="submission" date="2021-01" db="EMBL/GenBank/DDBJ databases">
        <authorList>
            <consortium name="Aspergillus puulaauensis MK2 genome sequencing consortium"/>
            <person name="Kazuki M."/>
            <person name="Futagami T."/>
        </authorList>
    </citation>
    <scope>NUCLEOTIDE SEQUENCE</scope>
    <source>
        <strain evidence="1">MK2</strain>
    </source>
</reference>
<sequence>MNYNSDTLCFVHRVEFRCVKKHTNRNTRKIPCRLTPPYHPPILFRPRAALSIMLAKLIQLVFVSVAIAATIESSVINRLLELDLGLKGAYVLLDRIDEESANITASDVSVTYNAIVAPGTNSIQQPFSSPCAEAIQFTICEAYHMFAITSIELYSDLTDDASKFDNDLRRGLQEGFDRIHNENAFFVEHVAPDGVPLCLESIQWDCWAMNKAFWMACKALTPNAA</sequence>
<evidence type="ECO:0000313" key="2">
    <source>
        <dbReference type="Proteomes" id="UP000654913"/>
    </source>
</evidence>
<dbReference type="OrthoDB" id="4326654at2759"/>
<name>A0A7R7Y192_9EURO</name>
<dbReference type="Proteomes" id="UP000654913">
    <property type="component" value="Chromosome 8"/>
</dbReference>
<dbReference type="EMBL" id="AP024450">
    <property type="protein sequence ID" value="BCS30284.1"/>
    <property type="molecule type" value="Genomic_DNA"/>
</dbReference>
<accession>A0A7R7Y192</accession>
<organism evidence="1 2">
    <name type="scientific">Aspergillus puulaauensis</name>
    <dbReference type="NCBI Taxonomy" id="1220207"/>
    <lineage>
        <taxon>Eukaryota</taxon>
        <taxon>Fungi</taxon>
        <taxon>Dikarya</taxon>
        <taxon>Ascomycota</taxon>
        <taxon>Pezizomycotina</taxon>
        <taxon>Eurotiomycetes</taxon>
        <taxon>Eurotiomycetidae</taxon>
        <taxon>Eurotiales</taxon>
        <taxon>Aspergillaceae</taxon>
        <taxon>Aspergillus</taxon>
    </lineage>
</organism>
<proteinExistence type="predicted"/>
<dbReference type="AlphaFoldDB" id="A0A7R7Y192"/>
<gene>
    <name evidence="1" type="ORF">APUU_80587A</name>
</gene>